<evidence type="ECO:0000313" key="1">
    <source>
        <dbReference type="EMBL" id="EEF60036.1"/>
    </source>
</evidence>
<gene>
    <name evidence="1" type="ORF">Cflav_PD3095</name>
</gene>
<dbReference type="Proteomes" id="UP000003688">
    <property type="component" value="Unassembled WGS sequence"/>
</dbReference>
<dbReference type="RefSeq" id="WP_007415968.1">
    <property type="nucleotide sequence ID" value="NZ_ABOX02000021.1"/>
</dbReference>
<comment type="caution">
    <text evidence="1">The sequence shown here is derived from an EMBL/GenBank/DDBJ whole genome shotgun (WGS) entry which is preliminary data.</text>
</comment>
<accession>B9XJH5</accession>
<keyword evidence="2" id="KW-1185">Reference proteome</keyword>
<organism evidence="1 2">
    <name type="scientific">Pedosphaera parvula (strain Ellin514)</name>
    <dbReference type="NCBI Taxonomy" id="320771"/>
    <lineage>
        <taxon>Bacteria</taxon>
        <taxon>Pseudomonadati</taxon>
        <taxon>Verrucomicrobiota</taxon>
        <taxon>Pedosphaerae</taxon>
        <taxon>Pedosphaerales</taxon>
        <taxon>Pedosphaeraceae</taxon>
        <taxon>Pedosphaera</taxon>
    </lineage>
</organism>
<sequence length="89" mass="10541">MKPTAHSVPFMFRRWFYFALVWLTIVSPADFPQKLFRRPISLNIRKRRPVARTLLYRRFTIGIASTQPTALTRARDPELQSHRQEINTG</sequence>
<dbReference type="STRING" id="320771.Cflav_PD3095"/>
<dbReference type="EMBL" id="ABOX02000021">
    <property type="protein sequence ID" value="EEF60036.1"/>
    <property type="molecule type" value="Genomic_DNA"/>
</dbReference>
<reference evidence="1 2" key="1">
    <citation type="journal article" date="2011" name="J. Bacteriol.">
        <title>Genome sequence of 'Pedosphaera parvula' Ellin514, an aerobic Verrucomicrobial isolate from pasture soil.</title>
        <authorList>
            <person name="Kant R."/>
            <person name="van Passel M.W."/>
            <person name="Sangwan P."/>
            <person name="Palva A."/>
            <person name="Lucas S."/>
            <person name="Copeland A."/>
            <person name="Lapidus A."/>
            <person name="Glavina Del Rio T."/>
            <person name="Dalin E."/>
            <person name="Tice H."/>
            <person name="Bruce D."/>
            <person name="Goodwin L."/>
            <person name="Pitluck S."/>
            <person name="Chertkov O."/>
            <person name="Larimer F.W."/>
            <person name="Land M.L."/>
            <person name="Hauser L."/>
            <person name="Brettin T.S."/>
            <person name="Detter J.C."/>
            <person name="Han S."/>
            <person name="de Vos W.M."/>
            <person name="Janssen P.H."/>
            <person name="Smidt H."/>
        </authorList>
    </citation>
    <scope>NUCLEOTIDE SEQUENCE [LARGE SCALE GENOMIC DNA]</scope>
    <source>
        <strain evidence="1 2">Ellin514</strain>
    </source>
</reference>
<dbReference type="AlphaFoldDB" id="B9XJH5"/>
<protein>
    <submittedName>
        <fullName evidence="1">Uncharacterized protein</fullName>
    </submittedName>
</protein>
<proteinExistence type="predicted"/>
<evidence type="ECO:0000313" key="2">
    <source>
        <dbReference type="Proteomes" id="UP000003688"/>
    </source>
</evidence>
<name>B9XJH5_PEDPL</name>